<dbReference type="AlphaFoldDB" id="A0A7J7FSC8"/>
<comment type="caution">
    <text evidence="2">The sequence shown here is derived from an EMBL/GenBank/DDBJ whole genome shotgun (WGS) entry which is preliminary data.</text>
</comment>
<keyword evidence="3" id="KW-1185">Reference proteome</keyword>
<dbReference type="Proteomes" id="UP000593564">
    <property type="component" value="Unassembled WGS sequence"/>
</dbReference>
<protein>
    <submittedName>
        <fullName evidence="2">Uncharacterized protein</fullName>
    </submittedName>
</protein>
<reference evidence="3" key="1">
    <citation type="journal article" date="2020" name="Nat. Commun.">
        <title>Genome assembly of wild tea tree DASZ reveals pedigree and selection history of tea varieties.</title>
        <authorList>
            <person name="Zhang W."/>
            <person name="Zhang Y."/>
            <person name="Qiu H."/>
            <person name="Guo Y."/>
            <person name="Wan H."/>
            <person name="Zhang X."/>
            <person name="Scossa F."/>
            <person name="Alseekh S."/>
            <person name="Zhang Q."/>
            <person name="Wang P."/>
            <person name="Xu L."/>
            <person name="Schmidt M.H."/>
            <person name="Jia X."/>
            <person name="Li D."/>
            <person name="Zhu A."/>
            <person name="Guo F."/>
            <person name="Chen W."/>
            <person name="Ni D."/>
            <person name="Usadel B."/>
            <person name="Fernie A.R."/>
            <person name="Wen W."/>
        </authorList>
    </citation>
    <scope>NUCLEOTIDE SEQUENCE [LARGE SCALE GENOMIC DNA]</scope>
    <source>
        <strain evidence="3">cv. G240</strain>
    </source>
</reference>
<gene>
    <name evidence="2" type="ORF">HYC85_031890</name>
</gene>
<organism evidence="2 3">
    <name type="scientific">Camellia sinensis</name>
    <name type="common">Tea plant</name>
    <name type="synonym">Thea sinensis</name>
    <dbReference type="NCBI Taxonomy" id="4442"/>
    <lineage>
        <taxon>Eukaryota</taxon>
        <taxon>Viridiplantae</taxon>
        <taxon>Streptophyta</taxon>
        <taxon>Embryophyta</taxon>
        <taxon>Tracheophyta</taxon>
        <taxon>Spermatophyta</taxon>
        <taxon>Magnoliopsida</taxon>
        <taxon>eudicotyledons</taxon>
        <taxon>Gunneridae</taxon>
        <taxon>Pentapetalae</taxon>
        <taxon>asterids</taxon>
        <taxon>Ericales</taxon>
        <taxon>Theaceae</taxon>
        <taxon>Camellia</taxon>
    </lineage>
</organism>
<accession>A0A7J7FSC8</accession>
<dbReference type="EMBL" id="JACBKZ010000015">
    <property type="protein sequence ID" value="KAF5931017.1"/>
    <property type="molecule type" value="Genomic_DNA"/>
</dbReference>
<sequence length="61" mass="6775">MRRCNGSMVVTTGRKERERKESAAAVGREFCEPPASAAATLFFPHFVYGDLGVRVSEKQNK</sequence>
<feature type="region of interest" description="Disordered" evidence="1">
    <location>
        <begin position="1"/>
        <end position="21"/>
    </location>
</feature>
<reference evidence="2 3" key="2">
    <citation type="submission" date="2020-07" db="EMBL/GenBank/DDBJ databases">
        <title>Genome assembly of wild tea tree DASZ reveals pedigree and selection history of tea varieties.</title>
        <authorList>
            <person name="Zhang W."/>
        </authorList>
    </citation>
    <scope>NUCLEOTIDE SEQUENCE [LARGE SCALE GENOMIC DNA]</scope>
    <source>
        <strain evidence="3">cv. G240</strain>
        <tissue evidence="2">Leaf</tissue>
    </source>
</reference>
<evidence type="ECO:0000313" key="3">
    <source>
        <dbReference type="Proteomes" id="UP000593564"/>
    </source>
</evidence>
<evidence type="ECO:0000256" key="1">
    <source>
        <dbReference type="SAM" id="MobiDB-lite"/>
    </source>
</evidence>
<evidence type="ECO:0000313" key="2">
    <source>
        <dbReference type="EMBL" id="KAF5931017.1"/>
    </source>
</evidence>
<name>A0A7J7FSC8_CAMSI</name>
<proteinExistence type="predicted"/>